<keyword evidence="1" id="KW-0479">Metal-binding</keyword>
<dbReference type="EMBL" id="QKWP01001975">
    <property type="protein sequence ID" value="RIB05481.1"/>
    <property type="molecule type" value="Genomic_DNA"/>
</dbReference>
<dbReference type="PROSITE" id="PS50158">
    <property type="entry name" value="ZF_CCHC"/>
    <property type="match status" value="1"/>
</dbReference>
<organism evidence="4 5">
    <name type="scientific">Gigaspora rosea</name>
    <dbReference type="NCBI Taxonomy" id="44941"/>
    <lineage>
        <taxon>Eukaryota</taxon>
        <taxon>Fungi</taxon>
        <taxon>Fungi incertae sedis</taxon>
        <taxon>Mucoromycota</taxon>
        <taxon>Glomeromycotina</taxon>
        <taxon>Glomeromycetes</taxon>
        <taxon>Diversisporales</taxon>
        <taxon>Gigasporaceae</taxon>
        <taxon>Gigaspora</taxon>
    </lineage>
</organism>
<dbReference type="AlphaFoldDB" id="A0A397U704"/>
<dbReference type="SMART" id="SM00343">
    <property type="entry name" value="ZnF_C2HC"/>
    <property type="match status" value="1"/>
</dbReference>
<dbReference type="SUPFAM" id="SSF57756">
    <property type="entry name" value="Retrovirus zinc finger-like domains"/>
    <property type="match status" value="1"/>
</dbReference>
<feature type="region of interest" description="Disordered" evidence="2">
    <location>
        <begin position="220"/>
        <end position="252"/>
    </location>
</feature>
<dbReference type="OrthoDB" id="2427271at2759"/>
<dbReference type="GO" id="GO:0008270">
    <property type="term" value="F:zinc ion binding"/>
    <property type="evidence" value="ECO:0007669"/>
    <property type="project" value="UniProtKB-KW"/>
</dbReference>
<reference evidence="4 5" key="1">
    <citation type="submission" date="2018-06" db="EMBL/GenBank/DDBJ databases">
        <title>Comparative genomics reveals the genomic features of Rhizophagus irregularis, R. cerebriforme, R. diaphanum and Gigaspora rosea, and their symbiotic lifestyle signature.</title>
        <authorList>
            <person name="Morin E."/>
            <person name="San Clemente H."/>
            <person name="Chen E.C.H."/>
            <person name="De La Providencia I."/>
            <person name="Hainaut M."/>
            <person name="Kuo A."/>
            <person name="Kohler A."/>
            <person name="Murat C."/>
            <person name="Tang N."/>
            <person name="Roy S."/>
            <person name="Loubradou J."/>
            <person name="Henrissat B."/>
            <person name="Grigoriev I.V."/>
            <person name="Corradi N."/>
            <person name="Roux C."/>
            <person name="Martin F.M."/>
        </authorList>
    </citation>
    <scope>NUCLEOTIDE SEQUENCE [LARGE SCALE GENOMIC DNA]</scope>
    <source>
        <strain evidence="4 5">DAOM 194757</strain>
    </source>
</reference>
<comment type="caution">
    <text evidence="4">The sequence shown here is derived from an EMBL/GenBank/DDBJ whole genome shotgun (WGS) entry which is preliminary data.</text>
</comment>
<dbReference type="Proteomes" id="UP000266673">
    <property type="component" value="Unassembled WGS sequence"/>
</dbReference>
<gene>
    <name evidence="4" type="ORF">C2G38_592425</name>
</gene>
<protein>
    <recommendedName>
        <fullName evidence="3">CCHC-type domain-containing protein</fullName>
    </recommendedName>
</protein>
<evidence type="ECO:0000256" key="2">
    <source>
        <dbReference type="SAM" id="MobiDB-lite"/>
    </source>
</evidence>
<dbReference type="Pfam" id="PF00098">
    <property type="entry name" value="zf-CCHC"/>
    <property type="match status" value="1"/>
</dbReference>
<proteinExistence type="predicted"/>
<dbReference type="InterPro" id="IPR036875">
    <property type="entry name" value="Znf_CCHC_sf"/>
</dbReference>
<dbReference type="InterPro" id="IPR001878">
    <property type="entry name" value="Znf_CCHC"/>
</dbReference>
<evidence type="ECO:0000256" key="1">
    <source>
        <dbReference type="PROSITE-ProRule" id="PRU00047"/>
    </source>
</evidence>
<keyword evidence="1" id="KW-0862">Zinc</keyword>
<keyword evidence="5" id="KW-1185">Reference proteome</keyword>
<keyword evidence="1" id="KW-0863">Zinc-finger</keyword>
<evidence type="ECO:0000313" key="4">
    <source>
        <dbReference type="EMBL" id="RIB05481.1"/>
    </source>
</evidence>
<feature type="compositionally biased region" description="Polar residues" evidence="2">
    <location>
        <begin position="220"/>
        <end position="246"/>
    </location>
</feature>
<evidence type="ECO:0000259" key="3">
    <source>
        <dbReference type="PROSITE" id="PS50158"/>
    </source>
</evidence>
<sequence>MLTAFKKLETSVLGFDNRLNSVTAQIQDTRQKVEINDAWPNHKFEKYRDQHEYDTLRLVGRDLDFAVESRNVHDAINCIESAREKIANRIFTLRVTEGYGWDIAAALPDTQDDWLKGKDSLIEKAKVLAEVKKNKRQKSGKSGKYGFQKGYNDFQKGYSDFQREYNDFQKGFDYQENYRNTNSSSYRPFRAHSQSHTRFAASPGKCHICGGLGHFANTCPSDPNESTSNYRSRGYSTYKNRFSKSNETTRSD</sequence>
<dbReference type="GO" id="GO:0003676">
    <property type="term" value="F:nucleic acid binding"/>
    <property type="evidence" value="ECO:0007669"/>
    <property type="project" value="InterPro"/>
</dbReference>
<name>A0A397U704_9GLOM</name>
<evidence type="ECO:0000313" key="5">
    <source>
        <dbReference type="Proteomes" id="UP000266673"/>
    </source>
</evidence>
<accession>A0A397U704</accession>
<feature type="domain" description="CCHC-type" evidence="3">
    <location>
        <begin position="205"/>
        <end position="221"/>
    </location>
</feature>